<evidence type="ECO:0000256" key="3">
    <source>
        <dbReference type="SAM" id="MobiDB-lite"/>
    </source>
</evidence>
<feature type="region of interest" description="Disordered" evidence="3">
    <location>
        <begin position="542"/>
        <end position="587"/>
    </location>
</feature>
<dbReference type="SUPFAM" id="SSF53474">
    <property type="entry name" value="alpha/beta-Hydrolases"/>
    <property type="match status" value="1"/>
</dbReference>
<feature type="compositionally biased region" description="Polar residues" evidence="3">
    <location>
        <begin position="573"/>
        <end position="587"/>
    </location>
</feature>
<dbReference type="InterPro" id="IPR000073">
    <property type="entry name" value="AB_hydrolase_1"/>
</dbReference>
<dbReference type="PANTHER" id="PTHR43248">
    <property type="entry name" value="2-SUCCINYL-6-HYDROXY-2,4-CYCLOHEXADIENE-1-CARBOXYLATE SYNTHASE"/>
    <property type="match status" value="1"/>
</dbReference>
<reference evidence="6" key="1">
    <citation type="journal article" date="2020" name="Stud. Mycol.">
        <title>101 Dothideomycetes genomes: a test case for predicting lifestyles and emergence of pathogens.</title>
        <authorList>
            <person name="Haridas S."/>
            <person name="Albert R."/>
            <person name="Binder M."/>
            <person name="Bloem J."/>
            <person name="Labutti K."/>
            <person name="Salamov A."/>
            <person name="Andreopoulos B."/>
            <person name="Baker S."/>
            <person name="Barry K."/>
            <person name="Bills G."/>
            <person name="Bluhm B."/>
            <person name="Cannon C."/>
            <person name="Castanera R."/>
            <person name="Culley D."/>
            <person name="Daum C."/>
            <person name="Ezra D."/>
            <person name="Gonzalez J."/>
            <person name="Henrissat B."/>
            <person name="Kuo A."/>
            <person name="Liang C."/>
            <person name="Lipzen A."/>
            <person name="Lutzoni F."/>
            <person name="Magnuson J."/>
            <person name="Mondo S."/>
            <person name="Nolan M."/>
            <person name="Ohm R."/>
            <person name="Pangilinan J."/>
            <person name="Park H.-J."/>
            <person name="Ramirez L."/>
            <person name="Alfaro M."/>
            <person name="Sun H."/>
            <person name="Tritt A."/>
            <person name="Yoshinaga Y."/>
            <person name="Zwiers L.-H."/>
            <person name="Turgeon B."/>
            <person name="Goodwin S."/>
            <person name="Spatafora J."/>
            <person name="Crous P."/>
            <person name="Grigoriev I."/>
        </authorList>
    </citation>
    <scope>NUCLEOTIDE SEQUENCE</scope>
    <source>
        <strain evidence="6">CBS 113818</strain>
    </source>
</reference>
<dbReference type="InterPro" id="IPR051601">
    <property type="entry name" value="Serine_prot/Carboxylest_S33"/>
</dbReference>
<keyword evidence="7" id="KW-1185">Reference proteome</keyword>
<protein>
    <submittedName>
        <fullName evidence="6">Alpha/beta-hydrolase</fullName>
    </submittedName>
</protein>
<evidence type="ECO:0000256" key="4">
    <source>
        <dbReference type="SAM" id="SignalP"/>
    </source>
</evidence>
<dbReference type="Gene3D" id="3.40.50.1820">
    <property type="entry name" value="alpha/beta hydrolase"/>
    <property type="match status" value="1"/>
</dbReference>
<evidence type="ECO:0000256" key="1">
    <source>
        <dbReference type="ARBA" id="ARBA00010088"/>
    </source>
</evidence>
<dbReference type="OrthoDB" id="425534at2759"/>
<dbReference type="AlphaFoldDB" id="A0A6A7A6J7"/>
<evidence type="ECO:0000313" key="6">
    <source>
        <dbReference type="EMBL" id="KAF2828912.1"/>
    </source>
</evidence>
<sequence length="1001" mass="105199">MRSQAVITALALLSSVPLTVAQDCPAGYAKSDKVAWVDCPTEDNSALQCATLEVPMDWTIHTFSEKLKLRLVRQPATSGTKIAKSIIMNPGGPGDSGIKMIVDGGVGWQKIVGENFHMIGFDPRGVGLSIPFTCPEATGNPGPLNTDAGLEATLKFNQDQARICSAPIYRPDLVGTAFVARDVRAIAEALGEDGLIRFWGFSYGTLLGSTVAAMFPNIIDRVILDGNINPTDYYRGLGAEALASVDSAARNLFNQCAEAGPQFCAVAVAGQDGKQLQDTFDSFLAKRNYAQSKQLRDALFTTLSYSSLTAFVDFAKSLAGYYKDPTTLGKRSLATRQLDWKPDYTPVRTDFAIAAIACGDVIQRFQGSRENYKRWLAEYEAVSKYGGESAITLLYLCSVWTVDAKEKFTGAFSGIKTKHPILYVNTQYDPVTPLASAQNSSAGFIGSRVLQSSGVGHTTIPNDSPELTLAVKAYMNHGVFPSENKVYAPKVANVFKRNANRTSERPTLNNRHVRYPAFFDNDAAVKRADDIPAGCTKIAASSTPAVSASTSARTSASPSASLSSRSISPRVSTGSTPSHSASLSGPVPSASSVAMTKIMSTTVSASSLLSAMLSQPSSNALLFVSYGEVPSGSVSVTRHSKDSHIYSASPASQQSAPTSVSYVARSYDSYSASGANGYGTQLASKTASQGYGQYDDFNQAISSSRATQAWASQSGCVQVTKTYTTTTVQTITACRRDDKSCPLNSALLTAVVTETKTIVAVVAVPTTTVYVTRIVDVCSTGLTTSTATISQTCNAGCTVRPAGVPQGYTTTVKYCDACATPSKVTVTYCTACADKPTSALILKSFPPSIPTLVSATPVKISSSVKVSSIPGYGPPPHSAASTSSASAPVSLPTSKVVNETPSQPAKPSIPVLSAATTVKGTPAASTGFAPANSTTLGMSAASSGAYGCSTGNCVATPTASKPVEFTDSNVFHHRPSQPTELVTFFLHQKRLFLGTTISTTT</sequence>
<dbReference type="PANTHER" id="PTHR43248:SF25">
    <property type="entry name" value="AB HYDROLASE-1 DOMAIN-CONTAINING PROTEIN-RELATED"/>
    <property type="match status" value="1"/>
</dbReference>
<proteinExistence type="inferred from homology"/>
<comment type="similarity">
    <text evidence="1">Belongs to the peptidase S33 family.</text>
</comment>
<feature type="compositionally biased region" description="Low complexity" evidence="3">
    <location>
        <begin position="542"/>
        <end position="572"/>
    </location>
</feature>
<gene>
    <name evidence="6" type="ORF">CC86DRAFT_454541</name>
</gene>
<keyword evidence="2 6" id="KW-0378">Hydrolase</keyword>
<dbReference type="GO" id="GO:0016787">
    <property type="term" value="F:hydrolase activity"/>
    <property type="evidence" value="ECO:0007669"/>
    <property type="project" value="UniProtKB-KW"/>
</dbReference>
<feature type="domain" description="AB hydrolase-1" evidence="5">
    <location>
        <begin position="85"/>
        <end position="459"/>
    </location>
</feature>
<accession>A0A6A7A6J7</accession>
<dbReference type="Proteomes" id="UP000799424">
    <property type="component" value="Unassembled WGS sequence"/>
</dbReference>
<feature type="signal peptide" evidence="4">
    <location>
        <begin position="1"/>
        <end position="21"/>
    </location>
</feature>
<keyword evidence="4" id="KW-0732">Signal</keyword>
<dbReference type="Pfam" id="PF00561">
    <property type="entry name" value="Abhydrolase_1"/>
    <property type="match status" value="1"/>
</dbReference>
<dbReference type="InterPro" id="IPR029058">
    <property type="entry name" value="AB_hydrolase_fold"/>
</dbReference>
<feature type="chain" id="PRO_5025548136" evidence="4">
    <location>
        <begin position="22"/>
        <end position="1001"/>
    </location>
</feature>
<evidence type="ECO:0000256" key="2">
    <source>
        <dbReference type="ARBA" id="ARBA00022801"/>
    </source>
</evidence>
<feature type="compositionally biased region" description="Polar residues" evidence="3">
    <location>
        <begin position="895"/>
        <end position="905"/>
    </location>
</feature>
<organism evidence="6 7">
    <name type="scientific">Ophiobolus disseminans</name>
    <dbReference type="NCBI Taxonomy" id="1469910"/>
    <lineage>
        <taxon>Eukaryota</taxon>
        <taxon>Fungi</taxon>
        <taxon>Dikarya</taxon>
        <taxon>Ascomycota</taxon>
        <taxon>Pezizomycotina</taxon>
        <taxon>Dothideomycetes</taxon>
        <taxon>Pleosporomycetidae</taxon>
        <taxon>Pleosporales</taxon>
        <taxon>Pleosporineae</taxon>
        <taxon>Phaeosphaeriaceae</taxon>
        <taxon>Ophiobolus</taxon>
    </lineage>
</organism>
<name>A0A6A7A6J7_9PLEO</name>
<evidence type="ECO:0000313" key="7">
    <source>
        <dbReference type="Proteomes" id="UP000799424"/>
    </source>
</evidence>
<dbReference type="EMBL" id="MU006222">
    <property type="protein sequence ID" value="KAF2828912.1"/>
    <property type="molecule type" value="Genomic_DNA"/>
</dbReference>
<feature type="region of interest" description="Disordered" evidence="3">
    <location>
        <begin position="873"/>
        <end position="908"/>
    </location>
</feature>
<evidence type="ECO:0000259" key="5">
    <source>
        <dbReference type="Pfam" id="PF00561"/>
    </source>
</evidence>
<feature type="compositionally biased region" description="Low complexity" evidence="3">
    <location>
        <begin position="878"/>
        <end position="894"/>
    </location>
</feature>